<sequence>MASSTPASTKRKAGDTIEASPAAKKISTDIRAVEADGFLFDGEVVSILVGPHGKKFTLHVDPLCSSSDYFKHMLRSSATFLESAKHEVKLLEQSPRVFQLYAQYLYQGKIFSKPGPTVPSSNGEVPLMTETTLLLTAISLADYLQDDDFHNSVIDCLIARSLQTNAWPTTDDSITLSLSSGSSFLVDLIRDFCIYGAHEGWWTNGNVTGETHGEFWASVARGMAKLLKGGGRPSKWVPKNCDYHRHKDGKRCD</sequence>
<dbReference type="InterPro" id="IPR000210">
    <property type="entry name" value="BTB/POZ_dom"/>
</dbReference>
<dbReference type="PANTHER" id="PTHR47843:SF2">
    <property type="entry name" value="BTB DOMAIN-CONTAINING PROTEIN"/>
    <property type="match status" value="1"/>
</dbReference>
<evidence type="ECO:0000259" key="1">
    <source>
        <dbReference type="PROSITE" id="PS50097"/>
    </source>
</evidence>
<feature type="domain" description="BTB" evidence="1">
    <location>
        <begin position="43"/>
        <end position="114"/>
    </location>
</feature>
<dbReference type="InterPro" id="IPR011333">
    <property type="entry name" value="SKP1/BTB/POZ_sf"/>
</dbReference>
<keyword evidence="3" id="KW-1185">Reference proteome</keyword>
<proteinExistence type="predicted"/>
<dbReference type="EMBL" id="MU004237">
    <property type="protein sequence ID" value="KAF2667990.1"/>
    <property type="molecule type" value="Genomic_DNA"/>
</dbReference>
<evidence type="ECO:0000313" key="3">
    <source>
        <dbReference type="Proteomes" id="UP000799302"/>
    </source>
</evidence>
<dbReference type="PROSITE" id="PS50097">
    <property type="entry name" value="BTB"/>
    <property type="match status" value="1"/>
</dbReference>
<dbReference type="CDD" id="cd18186">
    <property type="entry name" value="BTB_POZ_ZBTB_KLHL-like"/>
    <property type="match status" value="1"/>
</dbReference>
<gene>
    <name evidence="2" type="ORF">BT63DRAFT_306452</name>
</gene>
<accession>A0A6A6U7Q1</accession>
<dbReference type="Pfam" id="PF00651">
    <property type="entry name" value="BTB"/>
    <property type="match status" value="1"/>
</dbReference>
<evidence type="ECO:0000313" key="2">
    <source>
        <dbReference type="EMBL" id="KAF2667990.1"/>
    </source>
</evidence>
<reference evidence="2" key="1">
    <citation type="journal article" date="2020" name="Stud. Mycol.">
        <title>101 Dothideomycetes genomes: a test case for predicting lifestyles and emergence of pathogens.</title>
        <authorList>
            <person name="Haridas S."/>
            <person name="Albert R."/>
            <person name="Binder M."/>
            <person name="Bloem J."/>
            <person name="Labutti K."/>
            <person name="Salamov A."/>
            <person name="Andreopoulos B."/>
            <person name="Baker S."/>
            <person name="Barry K."/>
            <person name="Bills G."/>
            <person name="Bluhm B."/>
            <person name="Cannon C."/>
            <person name="Castanera R."/>
            <person name="Culley D."/>
            <person name="Daum C."/>
            <person name="Ezra D."/>
            <person name="Gonzalez J."/>
            <person name="Henrissat B."/>
            <person name="Kuo A."/>
            <person name="Liang C."/>
            <person name="Lipzen A."/>
            <person name="Lutzoni F."/>
            <person name="Magnuson J."/>
            <person name="Mondo S."/>
            <person name="Nolan M."/>
            <person name="Ohm R."/>
            <person name="Pangilinan J."/>
            <person name="Park H.-J."/>
            <person name="Ramirez L."/>
            <person name="Alfaro M."/>
            <person name="Sun H."/>
            <person name="Tritt A."/>
            <person name="Yoshinaga Y."/>
            <person name="Zwiers L.-H."/>
            <person name="Turgeon B."/>
            <person name="Goodwin S."/>
            <person name="Spatafora J."/>
            <person name="Crous P."/>
            <person name="Grigoriev I."/>
        </authorList>
    </citation>
    <scope>NUCLEOTIDE SEQUENCE</scope>
    <source>
        <strain evidence="2">CBS 115976</strain>
    </source>
</reference>
<dbReference type="SUPFAM" id="SSF54695">
    <property type="entry name" value="POZ domain"/>
    <property type="match status" value="1"/>
</dbReference>
<dbReference type="AlphaFoldDB" id="A0A6A6U7Q1"/>
<organism evidence="2 3">
    <name type="scientific">Microthyrium microscopicum</name>
    <dbReference type="NCBI Taxonomy" id="703497"/>
    <lineage>
        <taxon>Eukaryota</taxon>
        <taxon>Fungi</taxon>
        <taxon>Dikarya</taxon>
        <taxon>Ascomycota</taxon>
        <taxon>Pezizomycotina</taxon>
        <taxon>Dothideomycetes</taxon>
        <taxon>Dothideomycetes incertae sedis</taxon>
        <taxon>Microthyriales</taxon>
        <taxon>Microthyriaceae</taxon>
        <taxon>Microthyrium</taxon>
    </lineage>
</organism>
<dbReference type="OrthoDB" id="1022638at2759"/>
<name>A0A6A6U7Q1_9PEZI</name>
<dbReference type="PANTHER" id="PTHR47843">
    <property type="entry name" value="BTB DOMAIN-CONTAINING PROTEIN-RELATED"/>
    <property type="match status" value="1"/>
</dbReference>
<dbReference type="Gene3D" id="3.30.710.10">
    <property type="entry name" value="Potassium Channel Kv1.1, Chain A"/>
    <property type="match status" value="1"/>
</dbReference>
<protein>
    <recommendedName>
        <fullName evidence="1">BTB domain-containing protein</fullName>
    </recommendedName>
</protein>
<dbReference type="Proteomes" id="UP000799302">
    <property type="component" value="Unassembled WGS sequence"/>
</dbReference>